<dbReference type="Pfam" id="PF00106">
    <property type="entry name" value="adh_short"/>
    <property type="match status" value="1"/>
</dbReference>
<dbReference type="PRINTS" id="PR00081">
    <property type="entry name" value="GDHRDH"/>
</dbReference>
<evidence type="ECO:0000256" key="12">
    <source>
        <dbReference type="RuleBase" id="RU000363"/>
    </source>
</evidence>
<dbReference type="Gene3D" id="3.40.50.720">
    <property type="entry name" value="NAD(P)-binding Rossmann-like Domain"/>
    <property type="match status" value="1"/>
</dbReference>
<feature type="transmembrane region" description="Helical" evidence="13">
    <location>
        <begin position="57"/>
        <end position="74"/>
    </location>
</feature>
<keyword evidence="3 13" id="KW-0812">Transmembrane</keyword>
<evidence type="ECO:0000256" key="1">
    <source>
        <dbReference type="ARBA" id="ARBA00004141"/>
    </source>
</evidence>
<dbReference type="InterPro" id="IPR036291">
    <property type="entry name" value="NAD(P)-bd_dom_sf"/>
</dbReference>
<comment type="similarity">
    <text evidence="2 12">Belongs to the short-chain dehydrogenases/reductases (SDR) family.</text>
</comment>
<dbReference type="EMBL" id="NHTK01006067">
    <property type="protein sequence ID" value="PPQ65370.1"/>
    <property type="molecule type" value="Genomic_DNA"/>
</dbReference>
<keyword evidence="4" id="KW-0521">NADP</keyword>
<dbReference type="Proteomes" id="UP000284842">
    <property type="component" value="Unassembled WGS sequence"/>
</dbReference>
<keyword evidence="8 13" id="KW-0472">Membrane</keyword>
<evidence type="ECO:0000256" key="7">
    <source>
        <dbReference type="ARBA" id="ARBA00023098"/>
    </source>
</evidence>
<comment type="subcellular location">
    <subcellularLocation>
        <location evidence="1">Membrane</location>
        <topology evidence="1">Multi-pass membrane protein</topology>
    </subcellularLocation>
</comment>
<dbReference type="PRINTS" id="PR00080">
    <property type="entry name" value="SDRFAMILY"/>
</dbReference>
<evidence type="ECO:0000256" key="13">
    <source>
        <dbReference type="SAM" id="Phobius"/>
    </source>
</evidence>
<dbReference type="PANTHER" id="PTHR24322:SF736">
    <property type="entry name" value="RETINOL DEHYDROGENASE 10"/>
    <property type="match status" value="1"/>
</dbReference>
<evidence type="ECO:0000256" key="9">
    <source>
        <dbReference type="ARBA" id="ARBA00059620"/>
    </source>
</evidence>
<evidence type="ECO:0000256" key="3">
    <source>
        <dbReference type="ARBA" id="ARBA00022692"/>
    </source>
</evidence>
<protein>
    <recommendedName>
        <fullName evidence="10">Short-chain dehydrogenase/reductase 3</fullName>
    </recommendedName>
    <alternativeName>
        <fullName evidence="11">Retinal short-chain dehydrogenase/reductase 1</fullName>
    </alternativeName>
</protein>
<keyword evidence="7" id="KW-0443">Lipid metabolism</keyword>
<dbReference type="PANTHER" id="PTHR24322">
    <property type="entry name" value="PKSB"/>
    <property type="match status" value="1"/>
</dbReference>
<comment type="function">
    <text evidence="9">Catalyzes the reduction of all-trans-retinal to all-trans-retinol in the presence of NADPH.</text>
</comment>
<dbReference type="InterPro" id="IPR020904">
    <property type="entry name" value="Sc_DH/Rdtase_CS"/>
</dbReference>
<accession>A0A409VGK9</accession>
<evidence type="ECO:0000256" key="11">
    <source>
        <dbReference type="ARBA" id="ARBA00082544"/>
    </source>
</evidence>
<reference evidence="14 15" key="1">
    <citation type="journal article" date="2018" name="Evol. Lett.">
        <title>Horizontal gene cluster transfer increased hallucinogenic mushroom diversity.</title>
        <authorList>
            <person name="Reynolds H.T."/>
            <person name="Vijayakumar V."/>
            <person name="Gluck-Thaler E."/>
            <person name="Korotkin H.B."/>
            <person name="Matheny P.B."/>
            <person name="Slot J.C."/>
        </authorList>
    </citation>
    <scope>NUCLEOTIDE SEQUENCE [LARGE SCALE GENOMIC DNA]</scope>
    <source>
        <strain evidence="14 15">2629</strain>
    </source>
</reference>
<evidence type="ECO:0000256" key="5">
    <source>
        <dbReference type="ARBA" id="ARBA00022989"/>
    </source>
</evidence>
<gene>
    <name evidence="14" type="ORF">CVT24_011480</name>
</gene>
<dbReference type="SUPFAM" id="SSF51735">
    <property type="entry name" value="NAD(P)-binding Rossmann-fold domains"/>
    <property type="match status" value="1"/>
</dbReference>
<evidence type="ECO:0000256" key="8">
    <source>
        <dbReference type="ARBA" id="ARBA00023136"/>
    </source>
</evidence>
<evidence type="ECO:0000256" key="10">
    <source>
        <dbReference type="ARBA" id="ARBA00068717"/>
    </source>
</evidence>
<dbReference type="GO" id="GO:0016020">
    <property type="term" value="C:membrane"/>
    <property type="evidence" value="ECO:0007669"/>
    <property type="project" value="UniProtKB-SubCell"/>
</dbReference>
<dbReference type="PROSITE" id="PS00061">
    <property type="entry name" value="ADH_SHORT"/>
    <property type="match status" value="1"/>
</dbReference>
<proteinExistence type="inferred from homology"/>
<keyword evidence="6" id="KW-0560">Oxidoreductase</keyword>
<sequence length="378" mass="42443">MEPVEQLEQPFEPTPIYDNLDIDLLVKVLANTALSPFFVFFIPVFYWFQGAKVSDPVIVLSAVYYVFISLFWFVKWTSKLYRNQGSLFFAPRDLDWSEQIVVLTGGSSGIGELLANTLAVKNVTVVVLDIKPIETENYNIVYYKCDVSKWDEVQAVSKKVIEEVGEPTILINNAGVVQGKLIVDLTEADVNQTFGVNVLSNFWILKAFLPSLLKAKTGHIVTMASALGLTGVAQMSDYCASKAALVNLHESLRYELDNRYNCPKIRTTLVCPGHVQTRMFNTVTLPTWPLFKFLAPSLQPITVVKQIITALDDQHSQTLLLPFYVNFVPYVQLLPSYLRDLAQKISGADYAMRNFVKVSGRRPDEGSLLPEVEDEQGL</sequence>
<evidence type="ECO:0000313" key="14">
    <source>
        <dbReference type="EMBL" id="PPQ65370.1"/>
    </source>
</evidence>
<dbReference type="InterPro" id="IPR002347">
    <property type="entry name" value="SDR_fam"/>
</dbReference>
<dbReference type="GO" id="GO:0052650">
    <property type="term" value="F:all-trans-retinol dehydrogenase (NADP+) activity"/>
    <property type="evidence" value="ECO:0007669"/>
    <property type="project" value="UniProtKB-ARBA"/>
</dbReference>
<evidence type="ECO:0000256" key="2">
    <source>
        <dbReference type="ARBA" id="ARBA00006484"/>
    </source>
</evidence>
<evidence type="ECO:0000256" key="6">
    <source>
        <dbReference type="ARBA" id="ARBA00023002"/>
    </source>
</evidence>
<dbReference type="OrthoDB" id="10253736at2759"/>
<keyword evidence="5 13" id="KW-1133">Transmembrane helix</keyword>
<evidence type="ECO:0000256" key="4">
    <source>
        <dbReference type="ARBA" id="ARBA00022857"/>
    </source>
</evidence>
<organism evidence="14 15">
    <name type="scientific">Panaeolus cyanescens</name>
    <dbReference type="NCBI Taxonomy" id="181874"/>
    <lineage>
        <taxon>Eukaryota</taxon>
        <taxon>Fungi</taxon>
        <taxon>Dikarya</taxon>
        <taxon>Basidiomycota</taxon>
        <taxon>Agaricomycotina</taxon>
        <taxon>Agaricomycetes</taxon>
        <taxon>Agaricomycetidae</taxon>
        <taxon>Agaricales</taxon>
        <taxon>Agaricineae</taxon>
        <taxon>Galeropsidaceae</taxon>
        <taxon>Panaeolus</taxon>
    </lineage>
</organism>
<comment type="caution">
    <text evidence="14">The sequence shown here is derived from an EMBL/GenBank/DDBJ whole genome shotgun (WGS) entry which is preliminary data.</text>
</comment>
<dbReference type="FunCoup" id="A0A409VGK9">
    <property type="interactions" value="95"/>
</dbReference>
<dbReference type="CDD" id="cd05339">
    <property type="entry name" value="17beta-HSDXI-like_SDR_c"/>
    <property type="match status" value="1"/>
</dbReference>
<dbReference type="STRING" id="181874.A0A409VGK9"/>
<name>A0A409VGK9_9AGAR</name>
<dbReference type="FunFam" id="3.40.50.720:FF:000131">
    <property type="entry name" value="Short-chain dehydrogenase/reductase 3"/>
    <property type="match status" value="1"/>
</dbReference>
<dbReference type="AlphaFoldDB" id="A0A409VGK9"/>
<evidence type="ECO:0000313" key="15">
    <source>
        <dbReference type="Proteomes" id="UP000284842"/>
    </source>
</evidence>
<keyword evidence="15" id="KW-1185">Reference proteome</keyword>
<dbReference type="InParanoid" id="A0A409VGK9"/>
<feature type="transmembrane region" description="Helical" evidence="13">
    <location>
        <begin position="28"/>
        <end position="48"/>
    </location>
</feature>